<proteinExistence type="predicted"/>
<protein>
    <recommendedName>
        <fullName evidence="1">VOC domain-containing protein</fullName>
    </recommendedName>
</protein>
<dbReference type="InterPro" id="IPR037523">
    <property type="entry name" value="VOC_core"/>
</dbReference>
<name>A0A644YCV1_9ZZZZ</name>
<sequence length="159" mass="18609">MIKYSGYLIVVDEMEPVKRFYAEVMQQKLKVDSPEYVVFEGEFCLFLKRNFIPILKDESRYPIHYRANNGELYFESKDIKADEARLLAAGTEFLHPIQEQPWAQRVMRFYDPIGTLIEVGEDMSIVIRRFQTAGMSLEQISERIGFDVPMIQDILAKSE</sequence>
<dbReference type="InterPro" id="IPR029068">
    <property type="entry name" value="Glyas_Bleomycin-R_OHBP_Dase"/>
</dbReference>
<organism evidence="2">
    <name type="scientific">bioreactor metagenome</name>
    <dbReference type="NCBI Taxonomy" id="1076179"/>
    <lineage>
        <taxon>unclassified sequences</taxon>
        <taxon>metagenomes</taxon>
        <taxon>ecological metagenomes</taxon>
    </lineage>
</organism>
<reference evidence="2" key="1">
    <citation type="submission" date="2019-08" db="EMBL/GenBank/DDBJ databases">
        <authorList>
            <person name="Kucharzyk K."/>
            <person name="Murdoch R.W."/>
            <person name="Higgins S."/>
            <person name="Loffler F."/>
        </authorList>
    </citation>
    <scope>NUCLEOTIDE SEQUENCE</scope>
</reference>
<dbReference type="EMBL" id="VSSQ01004153">
    <property type="protein sequence ID" value="MPM23964.1"/>
    <property type="molecule type" value="Genomic_DNA"/>
</dbReference>
<feature type="domain" description="VOC" evidence="1">
    <location>
        <begin position="3"/>
        <end position="122"/>
    </location>
</feature>
<dbReference type="AlphaFoldDB" id="A0A644YCV1"/>
<dbReference type="PROSITE" id="PS51819">
    <property type="entry name" value="VOC"/>
    <property type="match status" value="1"/>
</dbReference>
<comment type="caution">
    <text evidence="2">The sequence shown here is derived from an EMBL/GenBank/DDBJ whole genome shotgun (WGS) entry which is preliminary data.</text>
</comment>
<dbReference type="Gene3D" id="3.10.180.10">
    <property type="entry name" value="2,3-Dihydroxybiphenyl 1,2-Dioxygenase, domain 1"/>
    <property type="match status" value="1"/>
</dbReference>
<evidence type="ECO:0000313" key="2">
    <source>
        <dbReference type="EMBL" id="MPM23964.1"/>
    </source>
</evidence>
<evidence type="ECO:0000259" key="1">
    <source>
        <dbReference type="PROSITE" id="PS51819"/>
    </source>
</evidence>
<gene>
    <name evidence="2" type="ORF">SDC9_70441</name>
</gene>
<dbReference type="Pfam" id="PF12681">
    <property type="entry name" value="Glyoxalase_2"/>
    <property type="match status" value="1"/>
</dbReference>
<accession>A0A644YCV1</accession>
<dbReference type="InterPro" id="IPR025870">
    <property type="entry name" value="Glyoxalase-like_dom"/>
</dbReference>
<dbReference type="SUPFAM" id="SSF54593">
    <property type="entry name" value="Glyoxalase/Bleomycin resistance protein/Dihydroxybiphenyl dioxygenase"/>
    <property type="match status" value="1"/>
</dbReference>